<comment type="caution">
    <text evidence="3">The sequence shown here is derived from an EMBL/GenBank/DDBJ whole genome shotgun (WGS) entry which is preliminary data.</text>
</comment>
<accession>A0A2I0SWU7</accession>
<evidence type="ECO:0000256" key="1">
    <source>
        <dbReference type="SAM" id="MobiDB-lite"/>
    </source>
</evidence>
<evidence type="ECO:0000313" key="3">
    <source>
        <dbReference type="EMBL" id="PKT74404.1"/>
    </source>
</evidence>
<dbReference type="SUPFAM" id="SSF46785">
    <property type="entry name" value="Winged helix' DNA-binding domain"/>
    <property type="match status" value="1"/>
</dbReference>
<dbReference type="OrthoDB" id="3177763at2"/>
<reference evidence="3 4" key="1">
    <citation type="submission" date="2017-12" db="EMBL/GenBank/DDBJ databases">
        <title>Streptomyces populusis sp. nov., a novel endophytic actinobacterium isolated from stems of Populus adenopoda Maxim.</title>
        <authorList>
            <person name="Wang Z."/>
        </authorList>
    </citation>
    <scope>NUCLEOTIDE SEQUENCE [LARGE SCALE GENOMIC DNA]</scope>
    <source>
        <strain evidence="3 4">A249</strain>
    </source>
</reference>
<evidence type="ECO:0000259" key="2">
    <source>
        <dbReference type="PROSITE" id="PS50995"/>
    </source>
</evidence>
<protein>
    <submittedName>
        <fullName evidence="3">MarR family transcriptional regulator</fullName>
    </submittedName>
</protein>
<keyword evidence="4" id="KW-1185">Reference proteome</keyword>
<evidence type="ECO:0000313" key="4">
    <source>
        <dbReference type="Proteomes" id="UP000236178"/>
    </source>
</evidence>
<dbReference type="InterPro" id="IPR000835">
    <property type="entry name" value="HTH_MarR-typ"/>
</dbReference>
<gene>
    <name evidence="3" type="ORF">CW362_03795</name>
</gene>
<dbReference type="EMBL" id="PJOS01000004">
    <property type="protein sequence ID" value="PKT74404.1"/>
    <property type="molecule type" value="Genomic_DNA"/>
</dbReference>
<dbReference type="SMART" id="SM00347">
    <property type="entry name" value="HTH_MARR"/>
    <property type="match status" value="1"/>
</dbReference>
<dbReference type="InterPro" id="IPR036388">
    <property type="entry name" value="WH-like_DNA-bd_sf"/>
</dbReference>
<feature type="domain" description="HTH marR-type" evidence="2">
    <location>
        <begin position="6"/>
        <end position="138"/>
    </location>
</feature>
<dbReference type="GO" id="GO:0003700">
    <property type="term" value="F:DNA-binding transcription factor activity"/>
    <property type="evidence" value="ECO:0007669"/>
    <property type="project" value="InterPro"/>
</dbReference>
<sequence>MGTTADDRLGTDTKRAEQALVAARSSAPKDAGLTVARYVALFILTGSPGVSGAALDRSCLVAPQAMAAVLKTLEERGPVAGSAHPWHRKMLETHLTDTGRRAVRLADAQAVRIERRLAEEFTPQERDTPRRLPARCVTAVREDRNPRPARPAAPEGRSHGDRSG</sequence>
<name>A0A2I0SWU7_9ACTN</name>
<dbReference type="Gene3D" id="1.10.10.10">
    <property type="entry name" value="Winged helix-like DNA-binding domain superfamily/Winged helix DNA-binding domain"/>
    <property type="match status" value="1"/>
</dbReference>
<dbReference type="InterPro" id="IPR036390">
    <property type="entry name" value="WH_DNA-bd_sf"/>
</dbReference>
<dbReference type="AlphaFoldDB" id="A0A2I0SWU7"/>
<dbReference type="Proteomes" id="UP000236178">
    <property type="component" value="Unassembled WGS sequence"/>
</dbReference>
<organism evidence="3 4">
    <name type="scientific">Streptomyces populi</name>
    <dbReference type="NCBI Taxonomy" id="2058924"/>
    <lineage>
        <taxon>Bacteria</taxon>
        <taxon>Bacillati</taxon>
        <taxon>Actinomycetota</taxon>
        <taxon>Actinomycetes</taxon>
        <taxon>Kitasatosporales</taxon>
        <taxon>Streptomycetaceae</taxon>
        <taxon>Streptomyces</taxon>
    </lineage>
</organism>
<proteinExistence type="predicted"/>
<dbReference type="PROSITE" id="PS50995">
    <property type="entry name" value="HTH_MARR_2"/>
    <property type="match status" value="1"/>
</dbReference>
<feature type="region of interest" description="Disordered" evidence="1">
    <location>
        <begin position="123"/>
        <end position="164"/>
    </location>
</feature>